<evidence type="ECO:0000259" key="8">
    <source>
        <dbReference type="Pfam" id="PF01478"/>
    </source>
</evidence>
<dbReference type="Pfam" id="PF06750">
    <property type="entry name" value="A24_N_bact"/>
    <property type="match status" value="1"/>
</dbReference>
<evidence type="ECO:0000256" key="7">
    <source>
        <dbReference type="SAM" id="Phobius"/>
    </source>
</evidence>
<sequence length="246" mass="27885">MDYIFIFILGIVIGSFLNVCIYRIPREESIAYPPSHCTSCGNRLKFYHLIPVISYIFLKGKCGYCGEKISIRYPIMEIFTGFIFVILYSFYGFTLEFVKFLLFSCFLIVVAIIDMDTTDIYFKTTISGIIVGIIFILINYIRGYYVSTYIIGGLIGGGFIALIILITKGMGWGDAEICLLCGLYLGWQKTILMIFLAVVLGAIIGILLIITKKKSRKDYIPFGPYIAIGAFISMIYGQKIIMWYLI</sequence>
<keyword evidence="4 7" id="KW-0812">Transmembrane</keyword>
<feature type="transmembrane region" description="Helical" evidence="7">
    <location>
        <begin position="6"/>
        <end position="24"/>
    </location>
</feature>
<dbReference type="PANTHER" id="PTHR30487">
    <property type="entry name" value="TYPE 4 PREPILIN-LIKE PROTEINS LEADER PEPTIDE-PROCESSING ENZYME"/>
    <property type="match status" value="1"/>
</dbReference>
<evidence type="ECO:0000256" key="5">
    <source>
        <dbReference type="ARBA" id="ARBA00022989"/>
    </source>
</evidence>
<dbReference type="InterPro" id="IPR050882">
    <property type="entry name" value="Prepilin_peptidase/N-MTase"/>
</dbReference>
<reference evidence="10" key="1">
    <citation type="submission" date="2022-12" db="EMBL/GenBank/DDBJ databases">
        <title>Clostridium sp. nov., isolated from industrial wastewater.</title>
        <authorList>
            <person name="Jiayan W."/>
        </authorList>
    </citation>
    <scope>NUCLEOTIDE SEQUENCE</scope>
    <source>
        <strain evidence="10">ZC22-4</strain>
    </source>
</reference>
<dbReference type="InterPro" id="IPR010627">
    <property type="entry name" value="Prepilin_pept_A24_N"/>
</dbReference>
<evidence type="ECO:0000256" key="6">
    <source>
        <dbReference type="ARBA" id="ARBA00023136"/>
    </source>
</evidence>
<dbReference type="InterPro" id="IPR000045">
    <property type="entry name" value="Prepilin_IV_endopep_pep"/>
</dbReference>
<feature type="transmembrane region" description="Helical" evidence="7">
    <location>
        <begin position="73"/>
        <end position="91"/>
    </location>
</feature>
<evidence type="ECO:0000256" key="1">
    <source>
        <dbReference type="ARBA" id="ARBA00004651"/>
    </source>
</evidence>
<dbReference type="Pfam" id="PF01478">
    <property type="entry name" value="Peptidase_A24"/>
    <property type="match status" value="1"/>
</dbReference>
<keyword evidence="6 7" id="KW-0472">Membrane</keyword>
<keyword evidence="11" id="KW-1185">Reference proteome</keyword>
<evidence type="ECO:0000313" key="11">
    <source>
        <dbReference type="Proteomes" id="UP001144612"/>
    </source>
</evidence>
<feature type="transmembrane region" description="Helical" evidence="7">
    <location>
        <begin position="144"/>
        <end position="164"/>
    </location>
</feature>
<comment type="caution">
    <text evidence="10">The sequence shown here is derived from an EMBL/GenBank/DDBJ whole genome shotgun (WGS) entry which is preliminary data.</text>
</comment>
<feature type="domain" description="Prepilin peptidase A24 N-terminal" evidence="9">
    <location>
        <begin position="8"/>
        <end position="88"/>
    </location>
</feature>
<dbReference type="EMBL" id="JAPQFJ010000012">
    <property type="protein sequence ID" value="MCY6959293.1"/>
    <property type="molecule type" value="Genomic_DNA"/>
</dbReference>
<feature type="transmembrane region" description="Helical" evidence="7">
    <location>
        <begin position="193"/>
        <end position="210"/>
    </location>
</feature>
<keyword evidence="5 7" id="KW-1133">Transmembrane helix</keyword>
<dbReference type="RefSeq" id="WP_268061720.1">
    <property type="nucleotide sequence ID" value="NZ_JAPQFJ010000012.1"/>
</dbReference>
<keyword evidence="3" id="KW-1003">Cell membrane</keyword>
<evidence type="ECO:0000256" key="3">
    <source>
        <dbReference type="ARBA" id="ARBA00022475"/>
    </source>
</evidence>
<organism evidence="10 11">
    <name type="scientific">Clostridium brassicae</name>
    <dbReference type="NCBI Taxonomy" id="2999072"/>
    <lineage>
        <taxon>Bacteria</taxon>
        <taxon>Bacillati</taxon>
        <taxon>Bacillota</taxon>
        <taxon>Clostridia</taxon>
        <taxon>Eubacteriales</taxon>
        <taxon>Clostridiaceae</taxon>
        <taxon>Clostridium</taxon>
    </lineage>
</organism>
<dbReference type="Gene3D" id="1.20.120.1220">
    <property type="match status" value="1"/>
</dbReference>
<feature type="transmembrane region" description="Helical" evidence="7">
    <location>
        <begin position="222"/>
        <end position="245"/>
    </location>
</feature>
<feature type="transmembrane region" description="Helical" evidence="7">
    <location>
        <begin position="120"/>
        <end position="138"/>
    </location>
</feature>
<evidence type="ECO:0000256" key="4">
    <source>
        <dbReference type="ARBA" id="ARBA00022692"/>
    </source>
</evidence>
<name>A0ABT4DAE8_9CLOT</name>
<feature type="domain" description="Prepilin type IV endopeptidase peptidase" evidence="8">
    <location>
        <begin position="101"/>
        <end position="206"/>
    </location>
</feature>
<comment type="subcellular location">
    <subcellularLocation>
        <location evidence="1">Cell membrane</location>
        <topology evidence="1">Multi-pass membrane protein</topology>
    </subcellularLocation>
</comment>
<proteinExistence type="inferred from homology"/>
<comment type="similarity">
    <text evidence="2">Belongs to the peptidase A24 family.</text>
</comment>
<accession>A0ABT4DAE8</accession>
<evidence type="ECO:0000256" key="2">
    <source>
        <dbReference type="ARBA" id="ARBA00005801"/>
    </source>
</evidence>
<dbReference type="PANTHER" id="PTHR30487:SF0">
    <property type="entry name" value="PREPILIN LEADER PEPTIDASE_N-METHYLTRANSFERASE-RELATED"/>
    <property type="match status" value="1"/>
</dbReference>
<evidence type="ECO:0000259" key="9">
    <source>
        <dbReference type="Pfam" id="PF06750"/>
    </source>
</evidence>
<protein>
    <submittedName>
        <fullName evidence="10">Prepilin peptidase</fullName>
    </submittedName>
</protein>
<dbReference type="Proteomes" id="UP001144612">
    <property type="component" value="Unassembled WGS sequence"/>
</dbReference>
<gene>
    <name evidence="10" type="ORF">OW729_11815</name>
</gene>
<evidence type="ECO:0000313" key="10">
    <source>
        <dbReference type="EMBL" id="MCY6959293.1"/>
    </source>
</evidence>